<keyword evidence="2 4" id="KW-0067">ATP-binding</keyword>
<dbReference type="RefSeq" id="WP_149851275.1">
    <property type="nucleotide sequence ID" value="NZ_VUOB01000037.1"/>
</dbReference>
<dbReference type="CDD" id="cd03216">
    <property type="entry name" value="ABC_Carb_Monos_I"/>
    <property type="match status" value="1"/>
</dbReference>
<reference evidence="4 5" key="2">
    <citation type="submission" date="2019-09" db="EMBL/GenBank/DDBJ databases">
        <authorList>
            <person name="Jin C."/>
        </authorList>
    </citation>
    <scope>NUCLEOTIDE SEQUENCE [LARGE SCALE GENOMIC DNA]</scope>
    <source>
        <strain evidence="4 5">AN110305</strain>
    </source>
</reference>
<dbReference type="GO" id="GO:0005524">
    <property type="term" value="F:ATP binding"/>
    <property type="evidence" value="ECO:0007669"/>
    <property type="project" value="UniProtKB-KW"/>
</dbReference>
<dbReference type="InterPro" id="IPR003439">
    <property type="entry name" value="ABC_transporter-like_ATP-bd"/>
</dbReference>
<dbReference type="PROSITE" id="PS50893">
    <property type="entry name" value="ABC_TRANSPORTER_2"/>
    <property type="match status" value="1"/>
</dbReference>
<reference evidence="4 5" key="1">
    <citation type="submission" date="2019-09" db="EMBL/GenBank/DDBJ databases">
        <title>Goodfellowia gen. nov., a new genus of the Pseudonocardineae related to Actinoalloteichus, containing Goodfellowia coeruleoviolacea gen. nov., comb. nov. gen. nov., comb. nov.</title>
        <authorList>
            <person name="Labeda D."/>
        </authorList>
    </citation>
    <scope>NUCLEOTIDE SEQUENCE [LARGE SCALE GENOMIC DNA]</scope>
    <source>
        <strain evidence="4 5">AN110305</strain>
    </source>
</reference>
<protein>
    <submittedName>
        <fullName evidence="4">Sugar ABC transporter ATP-binding protein</fullName>
    </submittedName>
</protein>
<proteinExistence type="predicted"/>
<keyword evidence="1" id="KW-0547">Nucleotide-binding</keyword>
<evidence type="ECO:0000256" key="2">
    <source>
        <dbReference type="ARBA" id="ARBA00022840"/>
    </source>
</evidence>
<dbReference type="AlphaFoldDB" id="A0A5B2XAB8"/>
<feature type="domain" description="ABC transporter" evidence="3">
    <location>
        <begin position="6"/>
        <end position="246"/>
    </location>
</feature>
<dbReference type="InterPro" id="IPR050107">
    <property type="entry name" value="ABC_carbohydrate_import_ATPase"/>
</dbReference>
<evidence type="ECO:0000313" key="4">
    <source>
        <dbReference type="EMBL" id="KAA2260146.1"/>
    </source>
</evidence>
<comment type="caution">
    <text evidence="4">The sequence shown here is derived from an EMBL/GenBank/DDBJ whole genome shotgun (WGS) entry which is preliminary data.</text>
</comment>
<dbReference type="InterPro" id="IPR003593">
    <property type="entry name" value="AAA+_ATPase"/>
</dbReference>
<dbReference type="Proteomes" id="UP000323454">
    <property type="component" value="Unassembled WGS sequence"/>
</dbReference>
<dbReference type="SUPFAM" id="SSF52540">
    <property type="entry name" value="P-loop containing nucleoside triphosphate hydrolases"/>
    <property type="match status" value="1"/>
</dbReference>
<dbReference type="GO" id="GO:0016887">
    <property type="term" value="F:ATP hydrolysis activity"/>
    <property type="evidence" value="ECO:0007669"/>
    <property type="project" value="InterPro"/>
</dbReference>
<dbReference type="PANTHER" id="PTHR43790">
    <property type="entry name" value="CARBOHYDRATE TRANSPORT ATP-BINDING PROTEIN MG119-RELATED"/>
    <property type="match status" value="1"/>
</dbReference>
<dbReference type="EMBL" id="VUOB01000037">
    <property type="protein sequence ID" value="KAA2260146.1"/>
    <property type="molecule type" value="Genomic_DNA"/>
</dbReference>
<gene>
    <name evidence="4" type="ORF">F0L68_20705</name>
</gene>
<evidence type="ECO:0000256" key="1">
    <source>
        <dbReference type="ARBA" id="ARBA00022741"/>
    </source>
</evidence>
<dbReference type="Pfam" id="PF00005">
    <property type="entry name" value="ABC_tran"/>
    <property type="match status" value="1"/>
</dbReference>
<dbReference type="Gene3D" id="3.40.50.300">
    <property type="entry name" value="P-loop containing nucleotide triphosphate hydrolases"/>
    <property type="match status" value="1"/>
</dbReference>
<accession>A0A5B2XAB8</accession>
<dbReference type="InterPro" id="IPR027417">
    <property type="entry name" value="P-loop_NTPase"/>
</dbReference>
<dbReference type="PROSITE" id="PS00211">
    <property type="entry name" value="ABC_TRANSPORTER_1"/>
    <property type="match status" value="1"/>
</dbReference>
<dbReference type="SMART" id="SM00382">
    <property type="entry name" value="AAA"/>
    <property type="match status" value="1"/>
</dbReference>
<name>A0A5B2XAB8_9PSEU</name>
<organism evidence="4 5">
    <name type="scientific">Solihabitans fulvus</name>
    <dbReference type="NCBI Taxonomy" id="1892852"/>
    <lineage>
        <taxon>Bacteria</taxon>
        <taxon>Bacillati</taxon>
        <taxon>Actinomycetota</taxon>
        <taxon>Actinomycetes</taxon>
        <taxon>Pseudonocardiales</taxon>
        <taxon>Pseudonocardiaceae</taxon>
        <taxon>Solihabitans</taxon>
    </lineage>
</organism>
<evidence type="ECO:0000313" key="5">
    <source>
        <dbReference type="Proteomes" id="UP000323454"/>
    </source>
</evidence>
<dbReference type="InterPro" id="IPR017871">
    <property type="entry name" value="ABC_transporter-like_CS"/>
</dbReference>
<dbReference type="PANTHER" id="PTHR43790:SF8">
    <property type="entry name" value="SUGAR ABC TRANSPORTER ATP-BINDING PROTEIN"/>
    <property type="match status" value="1"/>
</dbReference>
<evidence type="ECO:0000259" key="3">
    <source>
        <dbReference type="PROSITE" id="PS50893"/>
    </source>
</evidence>
<dbReference type="OrthoDB" id="7875923at2"/>
<keyword evidence="5" id="KW-1185">Reference proteome</keyword>
<sequence length="264" mass="28216">MSAPLIEVTEIGKTYGSVLALRDVSTIVRAGEVTCVLGDNGAGKSTLIKILAGVHQHDTGEFLVEGAPVRFGSPREALDRGIATVYQDLAVVPLMSVWRNFFLGSEPTTGWGPFRMLDRRRGRETTRSALAEMGIDLRDVEQPVGTLSGGERQCVAIARAVHFGAKVLILDEPTAALGVKQAGVVLRYVAQARDRGLGVVLITHNPHHAYPVGDRFLLLKRGRSLGCFDKADISIEELTRQMAGGAELAALEHELRAAAGDGAA</sequence>